<accession>A0ABN6DQV9</accession>
<proteinExistence type="predicted"/>
<reference evidence="1 2" key="1">
    <citation type="submission" date="2021-01" db="EMBL/GenBank/DDBJ databases">
        <title>Complete genome sequence of Erwinia rhapontici MAFF 311153.</title>
        <authorList>
            <person name="Morohoshi T."/>
            <person name="Someya N."/>
        </authorList>
    </citation>
    <scope>NUCLEOTIDE SEQUENCE [LARGE SCALE GENOMIC DNA]</scope>
    <source>
        <strain evidence="1 2">MAFF 311153</strain>
    </source>
</reference>
<keyword evidence="2" id="KW-1185">Reference proteome</keyword>
<protein>
    <submittedName>
        <fullName evidence="1">Uncharacterized protein</fullName>
    </submittedName>
</protein>
<dbReference type="EMBL" id="AP024329">
    <property type="protein sequence ID" value="BCQ37086.1"/>
    <property type="molecule type" value="Genomic_DNA"/>
</dbReference>
<evidence type="ECO:0000313" key="1">
    <source>
        <dbReference type="EMBL" id="BCQ37086.1"/>
    </source>
</evidence>
<sequence>MLRRNEFHQLDCGRHLRAICPEHFHYVEIKQSRAVSDEKNSIFPY</sequence>
<name>A0ABN6DQV9_ERWRD</name>
<dbReference type="RefSeq" id="WP_159338527.1">
    <property type="nucleotide sequence ID" value="NZ_AP024329.1"/>
</dbReference>
<organism evidence="1 2">
    <name type="scientific">Erwinia rhapontici</name>
    <name type="common">Pectobacterium rhapontici</name>
    <dbReference type="NCBI Taxonomy" id="55212"/>
    <lineage>
        <taxon>Bacteria</taxon>
        <taxon>Pseudomonadati</taxon>
        <taxon>Pseudomonadota</taxon>
        <taxon>Gammaproteobacteria</taxon>
        <taxon>Enterobacterales</taxon>
        <taxon>Erwiniaceae</taxon>
        <taxon>Erwinia</taxon>
    </lineage>
</organism>
<dbReference type="Proteomes" id="UP000677515">
    <property type="component" value="Chromosome"/>
</dbReference>
<evidence type="ECO:0000313" key="2">
    <source>
        <dbReference type="Proteomes" id="UP000677515"/>
    </source>
</evidence>
<gene>
    <name evidence="1" type="ORF">ERHA53_44290</name>
</gene>